<dbReference type="Proteomes" id="UP001165122">
    <property type="component" value="Unassembled WGS sequence"/>
</dbReference>
<dbReference type="SUPFAM" id="SSF55729">
    <property type="entry name" value="Acyl-CoA N-acyltransferases (Nat)"/>
    <property type="match status" value="1"/>
</dbReference>
<protein>
    <submittedName>
        <fullName evidence="2">Uncharacterized protein</fullName>
    </submittedName>
</protein>
<evidence type="ECO:0000313" key="3">
    <source>
        <dbReference type="Proteomes" id="UP001165122"/>
    </source>
</evidence>
<dbReference type="OrthoDB" id="37977at2759"/>
<comment type="caution">
    <text evidence="2">The sequence shown here is derived from an EMBL/GenBank/DDBJ whole genome shotgun (WGS) entry which is preliminary data.</text>
</comment>
<evidence type="ECO:0000313" key="2">
    <source>
        <dbReference type="EMBL" id="GMI17262.1"/>
    </source>
</evidence>
<gene>
    <name evidence="2" type="ORF">TrLO_g13405</name>
</gene>
<keyword evidence="1" id="KW-0732">Signal</keyword>
<evidence type="ECO:0000256" key="1">
    <source>
        <dbReference type="SAM" id="SignalP"/>
    </source>
</evidence>
<proteinExistence type="predicted"/>
<keyword evidence="3" id="KW-1185">Reference proteome</keyword>
<name>A0A9W7FRZ7_9STRA</name>
<reference evidence="3" key="1">
    <citation type="journal article" date="2023" name="Commun. Biol.">
        <title>Genome analysis of Parmales, the sister group of diatoms, reveals the evolutionary specialization of diatoms from phago-mixotrophs to photoautotrophs.</title>
        <authorList>
            <person name="Ban H."/>
            <person name="Sato S."/>
            <person name="Yoshikawa S."/>
            <person name="Yamada K."/>
            <person name="Nakamura Y."/>
            <person name="Ichinomiya M."/>
            <person name="Sato N."/>
            <person name="Blanc-Mathieu R."/>
            <person name="Endo H."/>
            <person name="Kuwata A."/>
            <person name="Ogata H."/>
        </authorList>
    </citation>
    <scope>NUCLEOTIDE SEQUENCE [LARGE SCALE GENOMIC DNA]</scope>
    <source>
        <strain evidence="3">NIES 3700</strain>
    </source>
</reference>
<accession>A0A9W7FRZ7</accession>
<sequence>MRFFAVLVLLLLARSSPFTVPCQRQYQKRTTLRAETDTPSSTSTPIFTPTKVRSLYAWVTRAFAGDPEYNDLMLAFATLFNLEPPPQAARLLETALSSLPSDPTQPLGEPYPLIERESGSLGAMGAGQWTGQFRTRPHALLDVRQFSDVDEYAKSLSRGARRTLARAYAQNFTVTSTTILGDHPAPHSSLAHFRCVVEHEIRLLASSSSTLDNSFLQALAEAINRFNNCVSQAGELREYRDSNTGEIIAFAQEARKGRVIRGQWFYASDAAAKQYVWFHSVQELVERAIEDEGIDIVDLGPSGTDAFSVLKEKYGFASVYDWHTVADYRGPFQYENGITGPRWDELDPPDWLFRKIKFNPFS</sequence>
<dbReference type="InterPro" id="IPR016181">
    <property type="entry name" value="Acyl_CoA_acyltransferase"/>
</dbReference>
<feature type="chain" id="PRO_5040850499" evidence="1">
    <location>
        <begin position="16"/>
        <end position="362"/>
    </location>
</feature>
<feature type="signal peptide" evidence="1">
    <location>
        <begin position="1"/>
        <end position="15"/>
    </location>
</feature>
<dbReference type="AlphaFoldDB" id="A0A9W7FRZ7"/>
<dbReference type="EMBL" id="BRXW01000286">
    <property type="protein sequence ID" value="GMI17262.1"/>
    <property type="molecule type" value="Genomic_DNA"/>
</dbReference>
<organism evidence="2 3">
    <name type="scientific">Triparma laevis f. longispina</name>
    <dbReference type="NCBI Taxonomy" id="1714387"/>
    <lineage>
        <taxon>Eukaryota</taxon>
        <taxon>Sar</taxon>
        <taxon>Stramenopiles</taxon>
        <taxon>Ochrophyta</taxon>
        <taxon>Bolidophyceae</taxon>
        <taxon>Parmales</taxon>
        <taxon>Triparmaceae</taxon>
        <taxon>Triparma</taxon>
    </lineage>
</organism>